<dbReference type="InterPro" id="IPR036055">
    <property type="entry name" value="LDL_receptor-like_sf"/>
</dbReference>
<evidence type="ECO:0000259" key="5">
    <source>
        <dbReference type="PROSITE" id="PS50041"/>
    </source>
</evidence>
<comment type="caution">
    <text evidence="3">Lacks conserved residue(s) required for the propagation of feature annotation.</text>
</comment>
<dbReference type="SMART" id="SM00130">
    <property type="entry name" value="KR"/>
    <property type="match status" value="1"/>
</dbReference>
<dbReference type="SMART" id="SM00192">
    <property type="entry name" value="LDLa"/>
    <property type="match status" value="1"/>
</dbReference>
<gene>
    <name evidence="7" type="ORF">SK128_018854</name>
</gene>
<sequence>YEGGQGMIPVGGIGTTPVLQLGCPGSATSIIQCSLNPCNTCLQTTKVVTIRCRKDENVRCPSLRTGIRQQRSWERWQEKCYLIMDDYRATRDLARRMCQERGGDLLTIESQESHEYISELLANSNEDLEFYTDGAGVQVGGLRLWVWEASRSNLQHQKWWPGWNTSGPGTSAPTPNHSPSCLVLKKSYPLSPGTIATYDSGFFYFSDSDCSLTRPFVCQAPLEDEGCYVGDGSTYSGVADVGISGRTCLHWDDLRVNSLLDRDLRARNFDLGLLGPHNFCRNPNRAGAPWCFVEPELAEPCDVPVCSDHNAGGSTSTLGPGTRASTLLRPLNPSNPGNSIPSTVTTTTRTTSSTAKVRCASNEYTCEGGGSCLALTHVCDGDRQCPRGDDEHLCKRYLQVCIA</sequence>
<evidence type="ECO:0000259" key="6">
    <source>
        <dbReference type="PROSITE" id="PS50070"/>
    </source>
</evidence>
<feature type="disulfide bond" evidence="4">
    <location>
        <begin position="379"/>
        <end position="394"/>
    </location>
</feature>
<proteinExistence type="predicted"/>
<dbReference type="InterPro" id="IPR038178">
    <property type="entry name" value="Kringle_sf"/>
</dbReference>
<dbReference type="InterPro" id="IPR018056">
    <property type="entry name" value="Kringle_CS"/>
</dbReference>
<protein>
    <submittedName>
        <fullName evidence="7">Uncharacterized protein</fullName>
    </submittedName>
</protein>
<dbReference type="Pfam" id="PF00059">
    <property type="entry name" value="Lectin_C"/>
    <property type="match status" value="1"/>
</dbReference>
<dbReference type="SUPFAM" id="SSF56436">
    <property type="entry name" value="C-type lectin-like"/>
    <property type="match status" value="1"/>
</dbReference>
<dbReference type="GO" id="GO:0004175">
    <property type="term" value="F:endopeptidase activity"/>
    <property type="evidence" value="ECO:0007669"/>
    <property type="project" value="TreeGrafter"/>
</dbReference>
<dbReference type="EMBL" id="JAXCGZ010014226">
    <property type="protein sequence ID" value="KAK7071588.1"/>
    <property type="molecule type" value="Genomic_DNA"/>
</dbReference>
<dbReference type="Gene3D" id="4.10.400.10">
    <property type="entry name" value="Low-density Lipoprotein Receptor"/>
    <property type="match status" value="1"/>
</dbReference>
<dbReference type="PRINTS" id="PR00018">
    <property type="entry name" value="KRINGLE"/>
</dbReference>
<dbReference type="SMART" id="SM00034">
    <property type="entry name" value="CLECT"/>
    <property type="match status" value="1"/>
</dbReference>
<dbReference type="InterPro" id="IPR001304">
    <property type="entry name" value="C-type_lectin-like"/>
</dbReference>
<organism evidence="7 8">
    <name type="scientific">Halocaridina rubra</name>
    <name type="common">Hawaiian red shrimp</name>
    <dbReference type="NCBI Taxonomy" id="373956"/>
    <lineage>
        <taxon>Eukaryota</taxon>
        <taxon>Metazoa</taxon>
        <taxon>Ecdysozoa</taxon>
        <taxon>Arthropoda</taxon>
        <taxon>Crustacea</taxon>
        <taxon>Multicrustacea</taxon>
        <taxon>Malacostraca</taxon>
        <taxon>Eumalacostraca</taxon>
        <taxon>Eucarida</taxon>
        <taxon>Decapoda</taxon>
        <taxon>Pleocyemata</taxon>
        <taxon>Caridea</taxon>
        <taxon>Atyoidea</taxon>
        <taxon>Atyidae</taxon>
        <taxon>Halocaridina</taxon>
    </lineage>
</organism>
<evidence type="ECO:0000313" key="8">
    <source>
        <dbReference type="Proteomes" id="UP001381693"/>
    </source>
</evidence>
<dbReference type="PROSITE" id="PS50068">
    <property type="entry name" value="LDLRA_2"/>
    <property type="match status" value="1"/>
</dbReference>
<dbReference type="SUPFAM" id="SSF57424">
    <property type="entry name" value="LDL receptor-like module"/>
    <property type="match status" value="1"/>
</dbReference>
<dbReference type="Gene3D" id="2.40.20.10">
    <property type="entry name" value="Plasminogen Kringle 4"/>
    <property type="match status" value="1"/>
</dbReference>
<dbReference type="InterPro" id="IPR016187">
    <property type="entry name" value="CTDL_fold"/>
</dbReference>
<dbReference type="AlphaFoldDB" id="A0AAN9A1I8"/>
<dbReference type="PANTHER" id="PTHR24261">
    <property type="entry name" value="PLASMINOGEN-RELATED"/>
    <property type="match status" value="1"/>
</dbReference>
<evidence type="ECO:0000313" key="7">
    <source>
        <dbReference type="EMBL" id="KAK7071588.1"/>
    </source>
</evidence>
<dbReference type="Proteomes" id="UP001381693">
    <property type="component" value="Unassembled WGS sequence"/>
</dbReference>
<feature type="non-terminal residue" evidence="7">
    <location>
        <position position="1"/>
    </location>
</feature>
<evidence type="ECO:0000256" key="1">
    <source>
        <dbReference type="ARBA" id="ARBA00022572"/>
    </source>
</evidence>
<dbReference type="PROSITE" id="PS50070">
    <property type="entry name" value="KRINGLE_2"/>
    <property type="match status" value="1"/>
</dbReference>
<name>A0AAN9A1I8_HALRR</name>
<comment type="caution">
    <text evidence="7">The sequence shown here is derived from an EMBL/GenBank/DDBJ whole genome shotgun (WGS) entry which is preliminary data.</text>
</comment>
<reference evidence="7 8" key="1">
    <citation type="submission" date="2023-11" db="EMBL/GenBank/DDBJ databases">
        <title>Halocaridina rubra genome assembly.</title>
        <authorList>
            <person name="Smith C."/>
        </authorList>
    </citation>
    <scope>NUCLEOTIDE SEQUENCE [LARGE SCALE GENOMIC DNA]</scope>
    <source>
        <strain evidence="7">EP-1</strain>
        <tissue evidence="7">Whole</tissue>
    </source>
</reference>
<evidence type="ECO:0000256" key="2">
    <source>
        <dbReference type="ARBA" id="ARBA00023157"/>
    </source>
</evidence>
<evidence type="ECO:0000256" key="4">
    <source>
        <dbReference type="PROSITE-ProRule" id="PRU00124"/>
    </source>
</evidence>
<dbReference type="PANTHER" id="PTHR24261:SF7">
    <property type="entry name" value="KRINGLE DOMAIN-CONTAINING PROTEIN"/>
    <property type="match status" value="1"/>
</dbReference>
<dbReference type="PROSITE" id="PS01209">
    <property type="entry name" value="LDLRA_1"/>
    <property type="match status" value="1"/>
</dbReference>
<dbReference type="CDD" id="cd00037">
    <property type="entry name" value="CLECT"/>
    <property type="match status" value="1"/>
</dbReference>
<evidence type="ECO:0000256" key="3">
    <source>
        <dbReference type="PROSITE-ProRule" id="PRU00121"/>
    </source>
</evidence>
<dbReference type="PROSITE" id="PS00021">
    <property type="entry name" value="KRINGLE_1"/>
    <property type="match status" value="1"/>
</dbReference>
<dbReference type="GO" id="GO:0005615">
    <property type="term" value="C:extracellular space"/>
    <property type="evidence" value="ECO:0007669"/>
    <property type="project" value="TreeGrafter"/>
</dbReference>
<dbReference type="InterPro" id="IPR016186">
    <property type="entry name" value="C-type_lectin-like/link_sf"/>
</dbReference>
<dbReference type="CDD" id="cd00108">
    <property type="entry name" value="KR"/>
    <property type="match status" value="1"/>
</dbReference>
<dbReference type="PROSITE" id="PS50041">
    <property type="entry name" value="C_TYPE_LECTIN_2"/>
    <property type="match status" value="1"/>
</dbReference>
<dbReference type="InterPro" id="IPR000001">
    <property type="entry name" value="Kringle"/>
</dbReference>
<keyword evidence="1 3" id="KW-0420">Kringle</keyword>
<dbReference type="InterPro" id="IPR023415">
    <property type="entry name" value="LDLR_class-A_CS"/>
</dbReference>
<dbReference type="InterPro" id="IPR013806">
    <property type="entry name" value="Kringle-like"/>
</dbReference>
<keyword evidence="2 4" id="KW-1015">Disulfide bond</keyword>
<feature type="domain" description="C-type lectin" evidence="5">
    <location>
        <begin position="76"/>
        <end position="219"/>
    </location>
</feature>
<feature type="domain" description="Kringle" evidence="6">
    <location>
        <begin position="226"/>
        <end position="306"/>
    </location>
</feature>
<dbReference type="InterPro" id="IPR050759">
    <property type="entry name" value="Serine_protease_kringle"/>
</dbReference>
<keyword evidence="8" id="KW-1185">Reference proteome</keyword>
<dbReference type="SUPFAM" id="SSF57440">
    <property type="entry name" value="Kringle-like"/>
    <property type="match status" value="1"/>
</dbReference>
<dbReference type="GO" id="GO:0005102">
    <property type="term" value="F:signaling receptor binding"/>
    <property type="evidence" value="ECO:0007669"/>
    <property type="project" value="TreeGrafter"/>
</dbReference>
<dbReference type="InterPro" id="IPR002172">
    <property type="entry name" value="LDrepeatLR_classA_rpt"/>
</dbReference>
<dbReference type="Pfam" id="PF00051">
    <property type="entry name" value="Kringle"/>
    <property type="match status" value="1"/>
</dbReference>
<dbReference type="Pfam" id="PF00057">
    <property type="entry name" value="Ldl_recept_a"/>
    <property type="match status" value="1"/>
</dbReference>
<accession>A0AAN9A1I8</accession>
<dbReference type="Gene3D" id="3.10.100.10">
    <property type="entry name" value="Mannose-Binding Protein A, subunit A"/>
    <property type="match status" value="1"/>
</dbReference>